<keyword evidence="2" id="KW-0812">Transmembrane</keyword>
<reference evidence="3" key="1">
    <citation type="journal article" date="2020" name="Stud. Mycol.">
        <title>101 Dothideomycetes genomes: a test case for predicting lifestyles and emergence of pathogens.</title>
        <authorList>
            <person name="Haridas S."/>
            <person name="Albert R."/>
            <person name="Binder M."/>
            <person name="Bloem J."/>
            <person name="Labutti K."/>
            <person name="Salamov A."/>
            <person name="Andreopoulos B."/>
            <person name="Baker S."/>
            <person name="Barry K."/>
            <person name="Bills G."/>
            <person name="Bluhm B."/>
            <person name="Cannon C."/>
            <person name="Castanera R."/>
            <person name="Culley D."/>
            <person name="Daum C."/>
            <person name="Ezra D."/>
            <person name="Gonzalez J."/>
            <person name="Henrissat B."/>
            <person name="Kuo A."/>
            <person name="Liang C."/>
            <person name="Lipzen A."/>
            <person name="Lutzoni F."/>
            <person name="Magnuson J."/>
            <person name="Mondo S."/>
            <person name="Nolan M."/>
            <person name="Ohm R."/>
            <person name="Pangilinan J."/>
            <person name="Park H.-J."/>
            <person name="Ramirez L."/>
            <person name="Alfaro M."/>
            <person name="Sun H."/>
            <person name="Tritt A."/>
            <person name="Yoshinaga Y."/>
            <person name="Zwiers L.-H."/>
            <person name="Turgeon B."/>
            <person name="Goodwin S."/>
            <person name="Spatafora J."/>
            <person name="Crous P."/>
            <person name="Grigoriev I."/>
        </authorList>
    </citation>
    <scope>NUCLEOTIDE SEQUENCE</scope>
    <source>
        <strain evidence="3">CBS 107.79</strain>
    </source>
</reference>
<keyword evidence="4" id="KW-1185">Reference proteome</keyword>
<evidence type="ECO:0000313" key="4">
    <source>
        <dbReference type="Proteomes" id="UP000800036"/>
    </source>
</evidence>
<dbReference type="Proteomes" id="UP000800036">
    <property type="component" value="Unassembled WGS sequence"/>
</dbReference>
<accession>A0A6A5VKM6</accession>
<evidence type="ECO:0008006" key="5">
    <source>
        <dbReference type="Google" id="ProtNLM"/>
    </source>
</evidence>
<feature type="transmembrane region" description="Helical" evidence="2">
    <location>
        <begin position="141"/>
        <end position="164"/>
    </location>
</feature>
<sequence>MPIRQSQLAPLQLVSRRQWNDSSIMEPPMNKVDTTYKIDSPLGERPPQDGSPSTQAPEKLFPDKQERTSSKEAIHDAPEVVVEPLLAQQQRRPTSPYSMDETIVSPFSPLEFDEKGQPISRRVTELPAESSPKTCGIPRRYMFGVIILIFVLALALGLGLGLGLGNKKTDIGASLGAGYIDPYCAEHPDFCIGGALGTAYYTTKGTFNGSGIALATEFWNHQERKIMTVYFQHWTGEIRSIQLTPKGEWLGGTSSEVIVSDAKNATPISAVSYSVNDTNKNLTSQPLQWHIFYIADDGRVKQKINTNSTNIWQNGPLNDLNLTAYDAPNVGLQACWYGNYYGDTDASNFPSRDGNNNTIPFNASTPGMHLWYPADESTFKQYGWYEGQDQWLEEHTWNGMNTHAGVGCYSWLPGTTTYAMMVDMQDTATIWWKDTNSSRKATDEHPINTWVNSTRYAIPNVHPGSSLGFTEYFYTQMADGTIIGHDINWDAENTTGVDANMFTVGSARGAIPGLKGTHMSVTAVKDQSGGTSLYVFYQTRGDDLSVFTRDLSGGQWTQGELPIPDR</sequence>
<keyword evidence="2" id="KW-1133">Transmembrane helix</keyword>
<organism evidence="3 4">
    <name type="scientific">Bimuria novae-zelandiae CBS 107.79</name>
    <dbReference type="NCBI Taxonomy" id="1447943"/>
    <lineage>
        <taxon>Eukaryota</taxon>
        <taxon>Fungi</taxon>
        <taxon>Dikarya</taxon>
        <taxon>Ascomycota</taxon>
        <taxon>Pezizomycotina</taxon>
        <taxon>Dothideomycetes</taxon>
        <taxon>Pleosporomycetidae</taxon>
        <taxon>Pleosporales</taxon>
        <taxon>Massarineae</taxon>
        <taxon>Didymosphaeriaceae</taxon>
        <taxon>Bimuria</taxon>
    </lineage>
</organism>
<protein>
    <recommendedName>
        <fullName evidence="5">Fucose-specific lectin</fullName>
    </recommendedName>
</protein>
<feature type="region of interest" description="Disordered" evidence="1">
    <location>
        <begin position="16"/>
        <end position="75"/>
    </location>
</feature>
<gene>
    <name evidence="3" type="ORF">BU23DRAFT_532271</name>
</gene>
<dbReference type="AlphaFoldDB" id="A0A6A5VKM6"/>
<evidence type="ECO:0000256" key="1">
    <source>
        <dbReference type="SAM" id="MobiDB-lite"/>
    </source>
</evidence>
<keyword evidence="2" id="KW-0472">Membrane</keyword>
<evidence type="ECO:0000256" key="2">
    <source>
        <dbReference type="SAM" id="Phobius"/>
    </source>
</evidence>
<name>A0A6A5VKM6_9PLEO</name>
<feature type="compositionally biased region" description="Basic and acidic residues" evidence="1">
    <location>
        <begin position="60"/>
        <end position="75"/>
    </location>
</feature>
<dbReference type="SUPFAM" id="SSF89372">
    <property type="entry name" value="Fucose-specific lectin"/>
    <property type="match status" value="1"/>
</dbReference>
<dbReference type="Gene3D" id="2.120.10.70">
    <property type="entry name" value="Fucose-specific lectin"/>
    <property type="match status" value="1"/>
</dbReference>
<proteinExistence type="predicted"/>
<evidence type="ECO:0000313" key="3">
    <source>
        <dbReference type="EMBL" id="KAF1973957.1"/>
    </source>
</evidence>
<dbReference type="OrthoDB" id="3923199at2759"/>
<dbReference type="EMBL" id="ML976677">
    <property type="protein sequence ID" value="KAF1973957.1"/>
    <property type="molecule type" value="Genomic_DNA"/>
</dbReference>